<organism evidence="3 4">
    <name type="scientific">Treponema peruense</name>
    <dbReference type="NCBI Taxonomy" id="2787628"/>
    <lineage>
        <taxon>Bacteria</taxon>
        <taxon>Pseudomonadati</taxon>
        <taxon>Spirochaetota</taxon>
        <taxon>Spirochaetia</taxon>
        <taxon>Spirochaetales</taxon>
        <taxon>Treponemataceae</taxon>
        <taxon>Treponema</taxon>
    </lineage>
</organism>
<dbReference type="Pfam" id="PF00271">
    <property type="entry name" value="Helicase_C"/>
    <property type="match status" value="1"/>
</dbReference>
<dbReference type="REBASE" id="493098">
    <property type="entry name" value="TspC2812ORF11465P"/>
</dbReference>
<dbReference type="KEGG" id="tper:IWA51_11475"/>
<proteinExistence type="predicted"/>
<dbReference type="Pfam" id="PF13156">
    <property type="entry name" value="Mrr_cat_2"/>
    <property type="match status" value="1"/>
</dbReference>
<gene>
    <name evidence="3" type="ORF">IWA51_11475</name>
</gene>
<dbReference type="InterPro" id="IPR027417">
    <property type="entry name" value="P-loop_NTPase"/>
</dbReference>
<dbReference type="InterPro" id="IPR014001">
    <property type="entry name" value="Helicase_ATP-bd"/>
</dbReference>
<evidence type="ECO:0000259" key="1">
    <source>
        <dbReference type="PROSITE" id="PS51192"/>
    </source>
</evidence>
<dbReference type="Pfam" id="PF18135">
    <property type="entry name" value="Type_ISP_C"/>
    <property type="match status" value="1"/>
</dbReference>
<keyword evidence="3" id="KW-0067">ATP-binding</keyword>
<dbReference type="SMART" id="SM00487">
    <property type="entry name" value="DEXDc"/>
    <property type="match status" value="1"/>
</dbReference>
<dbReference type="Gene3D" id="3.40.50.300">
    <property type="entry name" value="P-loop containing nucleotide triphosphate hydrolases"/>
    <property type="match status" value="2"/>
</dbReference>
<dbReference type="RefSeq" id="WP_198442521.1">
    <property type="nucleotide sequence ID" value="NZ_CBCSHE010000035.1"/>
</dbReference>
<evidence type="ECO:0000259" key="2">
    <source>
        <dbReference type="PROSITE" id="PS51194"/>
    </source>
</evidence>
<dbReference type="PANTHER" id="PTHR47396:SF1">
    <property type="entry name" value="ATP-DEPENDENT HELICASE IRC3-RELATED"/>
    <property type="match status" value="1"/>
</dbReference>
<dbReference type="SUPFAM" id="SSF52540">
    <property type="entry name" value="P-loop containing nucleoside triphosphate hydrolases"/>
    <property type="match status" value="1"/>
</dbReference>
<dbReference type="GO" id="GO:0004386">
    <property type="term" value="F:helicase activity"/>
    <property type="evidence" value="ECO:0007669"/>
    <property type="project" value="UniProtKB-KW"/>
</dbReference>
<protein>
    <submittedName>
        <fullName evidence="3">DEAD/DEAH box helicase</fullName>
    </submittedName>
</protein>
<keyword evidence="3" id="KW-0378">Hydrolase</keyword>
<dbReference type="GO" id="GO:0016787">
    <property type="term" value="F:hydrolase activity"/>
    <property type="evidence" value="ECO:0007669"/>
    <property type="project" value="InterPro"/>
</dbReference>
<dbReference type="PROSITE" id="PS00092">
    <property type="entry name" value="N6_MTASE"/>
    <property type="match status" value="1"/>
</dbReference>
<dbReference type="Pfam" id="PF22240">
    <property type="entry name" value="ISP_coupler"/>
    <property type="match status" value="1"/>
</dbReference>
<sequence length="1520" mass="173486">MALNKNAELAMQNQTPSVQRIGLDALSNSTVNWEKIYKGKNGKEAQQERKELKDHQKEAIDKATQHFCTHDRGKMIMACGSGKTFTSLRLAETITNKKGKILFLVPSISLLSQTLMAWTADADEAISPICICSDTKVSSKKTTDDSGIISVQELAEPATTDVEKIRTLIKAKQSVNPDGMLVVFSTYQSIEVISNAQKSIGKDFVFDLIVCDEAHRTTGVTLENEEDSAFVKVHDNDFIKASKRLYMTATPRLYKTEDQDKAKEKNAYLCSMDDESLYGKEFYRLSFADAVKKDLLCDYKVIVLTMNRKNQDKIQIADGEDDTRAEHLDEWQKLVGTAAALSKISLTDDTTLYKDDPQLMHRAVAFCSNIKSSNKIKNTFNVLNKEYVDNLVETNGEHKYVQIESRHVDGSMNSQERNADIQWLKDTPTDSNDCRILCNVRCLSEGVDVPSLDAAIFLSPRKSQVEIVQSVGRVMRKSEGKKFGYLIIPVIVDATKEADKALEKNKDFQIVWSVACALRSHDDRFNLFVNNPDLDPSGNGGGSGGGNGGGRGPIILDGEQFDFPNDELETKFYARMVQKVGDRRYWVQWAQDIALIADRHIKQITKKVETDKIAQDSFAKFIEGLHKNINNSITKQSAIEMLAQHIITKPVFEALFEGSEFIANNPISKSMQNILDIIDIKSANQEEADTLNRFYDSVKERASGVKSADGRQKIIVELYDSFFKNAFPKMVEQLGIVYTPVEVVDFIINSVAYVLQKEFGRNISDENVNIIDPFTGTGTFIVRLLQSGLIRPEDFKRKYMHEIRANEIVLLAYYIASINIENAYHSILNNEVFFTNEDKSYSPFGGICLTDTFQLAENNKDLFSDMFPVNSRRVQEQIDTPIHIVIGNPPYSVGQKSANDNAQNLHYQNLEARIEKTYVAKSTAINKNSLYDSYIKAFRWATDRLDPAYGGIIGFVTNGSWLDNNSFDGFRKCIEKEFEKIYVFNLRGNARTSGELRRKEAGNVFKEGSRTPVTITILVKRNERNTEKATIVYRDIGDYLTREQKLKIIKTAKSIENLEMTELHPNKEGDWINQRNDKFAEYIYIGDKDNKNNEKTFFDINYSRGMATGQDARLVNFGRTFLKQCIDTCVMELNQVVEQSKENSIDVETIVKSMKIHNVSWTDELKMYAKRGFIFEKFDDKYIVDYEYRPFCKSNIYNYKPLITRTYQTTKIFPNSEISNIVISVSGIGATKEFMPFISDCLPDLGLNAACQCFPLYWYEENKEDQHTFDFEEKNPNGKYIRHDGITDWILKQARNIYGKSVEKEDIFYYVYGFLHSKEYRETYSADLKKMLPRIPLVDKKEDFWAFSKAGRDLADLHLHYETVEPMEGLDVKFTGDMGDEYEYFSVEKLRFPAKDKKDTIIYNNHITISGIPEKAYEYVVNGRSAIEWILDRYQVTVDKDSGIKNDCNNWSKEHKKPRYIFDLLLSIINVSVQTVDIVNSLPKIAFGETAKKECSYPEQDENYGLLKIASDEPGYGMKK</sequence>
<dbReference type="InterPro" id="IPR050742">
    <property type="entry name" value="Helicase_Restrict-Modif_Enz"/>
</dbReference>
<dbReference type="PANTHER" id="PTHR47396">
    <property type="entry name" value="TYPE I RESTRICTION ENZYME ECOKI R PROTEIN"/>
    <property type="match status" value="1"/>
</dbReference>
<feature type="domain" description="Helicase ATP-binding" evidence="1">
    <location>
        <begin position="64"/>
        <end position="269"/>
    </location>
</feature>
<accession>A0A7T3RD82</accession>
<dbReference type="PROSITE" id="PS51192">
    <property type="entry name" value="HELICASE_ATP_BIND_1"/>
    <property type="match status" value="1"/>
</dbReference>
<dbReference type="GO" id="GO:0005829">
    <property type="term" value="C:cytosol"/>
    <property type="evidence" value="ECO:0007669"/>
    <property type="project" value="TreeGrafter"/>
</dbReference>
<feature type="domain" description="Helicase C-terminal" evidence="2">
    <location>
        <begin position="345"/>
        <end position="522"/>
    </location>
</feature>
<dbReference type="InterPro" id="IPR041635">
    <property type="entry name" value="Type_ISP_LLaBIII_C"/>
</dbReference>
<dbReference type="Pfam" id="PF04851">
    <property type="entry name" value="ResIII"/>
    <property type="match status" value="1"/>
</dbReference>
<dbReference type="InterPro" id="IPR002052">
    <property type="entry name" value="DNA_methylase_N6_adenine_CS"/>
</dbReference>
<dbReference type="Gene3D" id="3.40.50.150">
    <property type="entry name" value="Vaccinia Virus protein VP39"/>
    <property type="match status" value="1"/>
</dbReference>
<dbReference type="GO" id="GO:0006304">
    <property type="term" value="P:DNA modification"/>
    <property type="evidence" value="ECO:0007669"/>
    <property type="project" value="InterPro"/>
</dbReference>
<dbReference type="InterPro" id="IPR006935">
    <property type="entry name" value="Helicase/UvrB_N"/>
</dbReference>
<dbReference type="InterPro" id="IPR001650">
    <property type="entry name" value="Helicase_C-like"/>
</dbReference>
<dbReference type="SMART" id="SM00490">
    <property type="entry name" value="HELICc"/>
    <property type="match status" value="1"/>
</dbReference>
<dbReference type="PROSITE" id="PS51194">
    <property type="entry name" value="HELICASE_CTER"/>
    <property type="match status" value="1"/>
</dbReference>
<keyword evidence="3" id="KW-0547">Nucleotide-binding</keyword>
<name>A0A7T3RD82_9SPIR</name>
<dbReference type="InterPro" id="IPR011639">
    <property type="entry name" value="MethylTrfase_TaqI-like_dom"/>
</dbReference>
<evidence type="ECO:0000313" key="3">
    <source>
        <dbReference type="EMBL" id="QQA00857.1"/>
    </source>
</evidence>
<dbReference type="Pfam" id="PF07669">
    <property type="entry name" value="Eco57I"/>
    <property type="match status" value="1"/>
</dbReference>
<dbReference type="Proteomes" id="UP000595224">
    <property type="component" value="Chromosome"/>
</dbReference>
<dbReference type="EMBL" id="CP064936">
    <property type="protein sequence ID" value="QQA00857.1"/>
    <property type="molecule type" value="Genomic_DNA"/>
</dbReference>
<keyword evidence="4" id="KW-1185">Reference proteome</keyword>
<dbReference type="PRINTS" id="PR00507">
    <property type="entry name" value="N12N6MTFRASE"/>
</dbReference>
<dbReference type="SUPFAM" id="SSF53335">
    <property type="entry name" value="S-adenosyl-L-methionine-dependent methyltransferases"/>
    <property type="match status" value="1"/>
</dbReference>
<dbReference type="GO" id="GO:0009007">
    <property type="term" value="F:site-specific DNA-methyltransferase (adenine-specific) activity"/>
    <property type="evidence" value="ECO:0007669"/>
    <property type="project" value="UniProtKB-EC"/>
</dbReference>
<reference evidence="3 4" key="1">
    <citation type="submission" date="2020-11" db="EMBL/GenBank/DDBJ databases">
        <title>Treponema Peruensis nv. sp., first commensal Treponema isolated from human feces.</title>
        <authorList>
            <person name="Belkhou C."/>
            <person name="Raes J."/>
        </authorList>
    </citation>
    <scope>NUCLEOTIDE SEQUENCE [LARGE SCALE GENOMIC DNA]</scope>
    <source>
        <strain evidence="3 4">RCC2812</strain>
    </source>
</reference>
<dbReference type="GO" id="GO:0005524">
    <property type="term" value="F:ATP binding"/>
    <property type="evidence" value="ECO:0007669"/>
    <property type="project" value="InterPro"/>
</dbReference>
<dbReference type="InterPro" id="IPR053980">
    <property type="entry name" value="ISP_coupler"/>
</dbReference>
<keyword evidence="3" id="KW-0347">Helicase</keyword>
<evidence type="ECO:0000313" key="4">
    <source>
        <dbReference type="Proteomes" id="UP000595224"/>
    </source>
</evidence>
<dbReference type="InterPro" id="IPR039442">
    <property type="entry name" value="Mrr-like_dom"/>
</dbReference>
<dbReference type="InterPro" id="IPR029063">
    <property type="entry name" value="SAM-dependent_MTases_sf"/>
</dbReference>
<dbReference type="GO" id="GO:0003677">
    <property type="term" value="F:DNA binding"/>
    <property type="evidence" value="ECO:0007669"/>
    <property type="project" value="InterPro"/>
</dbReference>
<dbReference type="GO" id="GO:0032259">
    <property type="term" value="P:methylation"/>
    <property type="evidence" value="ECO:0007669"/>
    <property type="project" value="InterPro"/>
</dbReference>